<evidence type="ECO:0000256" key="3">
    <source>
        <dbReference type="ARBA" id="ARBA00023125"/>
    </source>
</evidence>
<dbReference type="EMBL" id="CADCXN010000133">
    <property type="protein sequence ID" value="CAA9893061.1"/>
    <property type="molecule type" value="Genomic_DNA"/>
</dbReference>
<feature type="domain" description="DUF4158" evidence="6">
    <location>
        <begin position="12"/>
        <end position="137"/>
    </location>
</feature>
<evidence type="ECO:0000259" key="6">
    <source>
        <dbReference type="Pfam" id="PF13700"/>
    </source>
</evidence>
<comment type="caution">
    <text evidence="7">The sequence shown here is derived from an EMBL/GenBank/DDBJ whole genome shotgun (WGS) entry which is preliminary data.</text>
</comment>
<keyword evidence="4" id="KW-0233">DNA recombination</keyword>
<dbReference type="Pfam" id="PF01526">
    <property type="entry name" value="DDE_Tnp_Tn3"/>
    <property type="match status" value="1"/>
</dbReference>
<dbReference type="InterPro" id="IPR002513">
    <property type="entry name" value="Tn3_Tnp_DDE_dom"/>
</dbReference>
<protein>
    <submittedName>
        <fullName evidence="7">Transposase</fullName>
    </submittedName>
</protein>
<dbReference type="InterPro" id="IPR025296">
    <property type="entry name" value="DUF4158"/>
</dbReference>
<feature type="domain" description="Tn3 transposase DDE" evidence="5">
    <location>
        <begin position="567"/>
        <end position="773"/>
    </location>
</feature>
<evidence type="ECO:0000256" key="4">
    <source>
        <dbReference type="ARBA" id="ARBA00023172"/>
    </source>
</evidence>
<dbReference type="AlphaFoldDB" id="A0A8S0WSS5"/>
<dbReference type="InterPro" id="IPR047653">
    <property type="entry name" value="Tn3-like_transpos"/>
</dbReference>
<dbReference type="Pfam" id="PF13700">
    <property type="entry name" value="DUF4158"/>
    <property type="match status" value="1"/>
</dbReference>
<evidence type="ECO:0000313" key="7">
    <source>
        <dbReference type="EMBL" id="CAA9893061.1"/>
    </source>
</evidence>
<accession>A0A8S0WSS5</accession>
<sequence>MTTEESDLLYKKTLHGRLGFVVLLKFFQNEGHFPEHCREIPEAVLGYLANQIGVSGDNLSQYEFTGRTGKRDQTEILSFLGIRRANKNDKSEFAKALLTAMLPSDPTFNALQDYAIHWFRNRYIEPPGSARLERLIRSTTHTFETDLFNRIAKDLNPNTKKLLDGLLNVAEDNADGSSALSNPFSSVSWLKDDTGKVGLDRILQAVEKINYLRDLSIPGELLASLPAKWLQKYYRRASTESAWELRRHPDVICYALVAVFCWQRQMEITDNLIDLLIQVVHNVGKCVENKIDKKLLEDLKLVHGKTGLLFKLAEVAVEQPEGIIKDVLYPKVSLETLKNLVKEYKSSGKAYQEEVHQVVWRSYGNHYRRMIVPLLDTLEFRSNNSKHTPVLDAVNHLKSNREYRGQYFTDIDDIPVVGVVKFKRFDTVIEQDKDGDDRINRINYEIEVLQALRERLRSKEIWVVGACRYRNPDEDLPGDFSSNSDAYYEALNLPKNPEDLIEKLKTALEKALKHTNKEIPKNPWVKIIPTGKNRIRITPQEPQAEPENLAGLKAEIFNRWPATGLLDVLKEADLRVNFTQLFQSSRQRETLDQNTIQKRLLLSLFALGTNAGLKRIAASGDEASYKELLHIRHSFLEKNTLREAIAQVANATLAVRLPQIWGEGTTSCASDSTKIGAWDQNLMTEWHVRYGGRGVMIYWHVEAQSVCIYSQLKRCSSSEVASMIEGVLRHKADIDIQKSYTDTHGQSEVGFAFCHLLGFNLMPRLKGVASQKSTCRKKAAVLVTPILIPY</sequence>
<dbReference type="GO" id="GO:0006313">
    <property type="term" value="P:DNA transposition"/>
    <property type="evidence" value="ECO:0007669"/>
    <property type="project" value="InterPro"/>
</dbReference>
<dbReference type="GO" id="GO:0004803">
    <property type="term" value="F:transposase activity"/>
    <property type="evidence" value="ECO:0007669"/>
    <property type="project" value="InterPro"/>
</dbReference>
<comment type="similarity">
    <text evidence="1">Belongs to the transposase 7 family.</text>
</comment>
<evidence type="ECO:0000256" key="2">
    <source>
        <dbReference type="ARBA" id="ARBA00022578"/>
    </source>
</evidence>
<evidence type="ECO:0000313" key="8">
    <source>
        <dbReference type="Proteomes" id="UP000494216"/>
    </source>
</evidence>
<keyword evidence="2" id="KW-0815">Transposition</keyword>
<keyword evidence="3" id="KW-0238">DNA-binding</keyword>
<proteinExistence type="inferred from homology"/>
<name>A0A8S0WSS5_9GAMM</name>
<evidence type="ECO:0000256" key="1">
    <source>
        <dbReference type="ARBA" id="ARBA00009402"/>
    </source>
</evidence>
<reference evidence="7 8" key="1">
    <citation type="submission" date="2020-02" db="EMBL/GenBank/DDBJ databases">
        <authorList>
            <person name="Hogendoorn C."/>
        </authorList>
    </citation>
    <scope>NUCLEOTIDE SEQUENCE [LARGE SCALE GENOMIC DNA]</scope>
    <source>
        <strain evidence="7">METHB21</strain>
    </source>
</reference>
<dbReference type="GO" id="GO:0003677">
    <property type="term" value="F:DNA binding"/>
    <property type="evidence" value="ECO:0007669"/>
    <property type="project" value="UniProtKB-KW"/>
</dbReference>
<dbReference type="NCBIfam" id="NF033527">
    <property type="entry name" value="transpos_Tn3"/>
    <property type="match status" value="1"/>
</dbReference>
<keyword evidence="8" id="KW-1185">Reference proteome</keyword>
<gene>
    <name evidence="7" type="ORF">METHB2_980002</name>
</gene>
<organism evidence="7 8">
    <name type="scientific">Candidatus Methylobacter favarea</name>
    <dbReference type="NCBI Taxonomy" id="2707345"/>
    <lineage>
        <taxon>Bacteria</taxon>
        <taxon>Pseudomonadati</taxon>
        <taxon>Pseudomonadota</taxon>
        <taxon>Gammaproteobacteria</taxon>
        <taxon>Methylococcales</taxon>
        <taxon>Methylococcaceae</taxon>
        <taxon>Methylobacter</taxon>
    </lineage>
</organism>
<dbReference type="Proteomes" id="UP000494216">
    <property type="component" value="Unassembled WGS sequence"/>
</dbReference>
<evidence type="ECO:0000259" key="5">
    <source>
        <dbReference type="Pfam" id="PF01526"/>
    </source>
</evidence>